<comment type="caution">
    <text evidence="2">The sequence shown here is derived from an EMBL/GenBank/DDBJ whole genome shotgun (WGS) entry which is preliminary data.</text>
</comment>
<sequence>MRVELRHELTGRPGAPVLVLGNSLGTTRELWQPQLAAFEEHFLVLRYEHRGHDGSPAPSGPYTVDDLGGDVLSLLDRLGLAQVCYAGVSIGGMVGMWLAAHAPDRIDRLALCCTTARFDSPDPYLERADQVRREGIGALAEQVVSRWFTPSFLSRESATVKRFQQTVSACSNEGYAGCCEALAAMDLLPALPSITASTLVIAGEDDPATPPRYGQAIADAIPGATLQLVPDAAHLANVEQADRVTALLVEHLVGKGDPGNVL</sequence>
<accession>A0A8J3QYB9</accession>
<dbReference type="Gene3D" id="3.40.50.1820">
    <property type="entry name" value="alpha/beta hydrolase"/>
    <property type="match status" value="1"/>
</dbReference>
<dbReference type="EMBL" id="BONZ01000076">
    <property type="protein sequence ID" value="GIH19128.1"/>
    <property type="molecule type" value="Genomic_DNA"/>
</dbReference>
<dbReference type="NCBIfam" id="TIGR02427">
    <property type="entry name" value="protocat_pcaD"/>
    <property type="match status" value="1"/>
</dbReference>
<dbReference type="InterPro" id="IPR029058">
    <property type="entry name" value="AB_hydrolase_fold"/>
</dbReference>
<proteinExistence type="predicted"/>
<dbReference type="RefSeq" id="WP_203922591.1">
    <property type="nucleotide sequence ID" value="NZ_BONZ01000076.1"/>
</dbReference>
<evidence type="ECO:0000313" key="3">
    <source>
        <dbReference type="Proteomes" id="UP000642748"/>
    </source>
</evidence>
<dbReference type="InterPro" id="IPR000073">
    <property type="entry name" value="AB_hydrolase_1"/>
</dbReference>
<name>A0A8J3QYB9_9ACTN</name>
<reference evidence="2" key="1">
    <citation type="submission" date="2021-01" db="EMBL/GenBank/DDBJ databases">
        <title>Whole genome shotgun sequence of Rugosimonospora africana NBRC 104875.</title>
        <authorList>
            <person name="Komaki H."/>
            <person name="Tamura T."/>
        </authorList>
    </citation>
    <scope>NUCLEOTIDE SEQUENCE</scope>
    <source>
        <strain evidence="2">NBRC 104875</strain>
    </source>
</reference>
<dbReference type="PANTHER" id="PTHR43433">
    <property type="entry name" value="HYDROLASE, ALPHA/BETA FOLD FAMILY PROTEIN"/>
    <property type="match status" value="1"/>
</dbReference>
<gene>
    <name evidence="2" type="primary">pcaD_2</name>
    <name evidence="2" type="ORF">Raf01_73000</name>
</gene>
<dbReference type="GO" id="GO:0047570">
    <property type="term" value="F:3-oxoadipate enol-lactonase activity"/>
    <property type="evidence" value="ECO:0007669"/>
    <property type="project" value="InterPro"/>
</dbReference>
<dbReference type="Pfam" id="PF00561">
    <property type="entry name" value="Abhydrolase_1"/>
    <property type="match status" value="1"/>
</dbReference>
<keyword evidence="3" id="KW-1185">Reference proteome</keyword>
<dbReference type="GO" id="GO:0042952">
    <property type="term" value="P:beta-ketoadipate pathway"/>
    <property type="evidence" value="ECO:0007669"/>
    <property type="project" value="InterPro"/>
</dbReference>
<protein>
    <submittedName>
        <fullName evidence="2">3-oxoadipate enol-lactonase</fullName>
    </submittedName>
</protein>
<dbReference type="SUPFAM" id="SSF53474">
    <property type="entry name" value="alpha/beta-Hydrolases"/>
    <property type="match status" value="1"/>
</dbReference>
<organism evidence="2 3">
    <name type="scientific">Rugosimonospora africana</name>
    <dbReference type="NCBI Taxonomy" id="556532"/>
    <lineage>
        <taxon>Bacteria</taxon>
        <taxon>Bacillati</taxon>
        <taxon>Actinomycetota</taxon>
        <taxon>Actinomycetes</taxon>
        <taxon>Micromonosporales</taxon>
        <taxon>Micromonosporaceae</taxon>
        <taxon>Rugosimonospora</taxon>
    </lineage>
</organism>
<evidence type="ECO:0000313" key="2">
    <source>
        <dbReference type="EMBL" id="GIH19128.1"/>
    </source>
</evidence>
<dbReference type="AlphaFoldDB" id="A0A8J3QYB9"/>
<dbReference type="PANTHER" id="PTHR43433:SF5">
    <property type="entry name" value="AB HYDROLASE-1 DOMAIN-CONTAINING PROTEIN"/>
    <property type="match status" value="1"/>
</dbReference>
<evidence type="ECO:0000259" key="1">
    <source>
        <dbReference type="Pfam" id="PF00561"/>
    </source>
</evidence>
<feature type="domain" description="AB hydrolase-1" evidence="1">
    <location>
        <begin position="16"/>
        <end position="239"/>
    </location>
</feature>
<dbReference type="Proteomes" id="UP000642748">
    <property type="component" value="Unassembled WGS sequence"/>
</dbReference>
<dbReference type="InterPro" id="IPR026968">
    <property type="entry name" value="PcaD/CatD"/>
</dbReference>
<dbReference type="InterPro" id="IPR050471">
    <property type="entry name" value="AB_hydrolase"/>
</dbReference>
<dbReference type="PRINTS" id="PR00111">
    <property type="entry name" value="ABHYDROLASE"/>
</dbReference>